<dbReference type="Gene3D" id="2.60.40.10">
    <property type="entry name" value="Immunoglobulins"/>
    <property type="match status" value="1"/>
</dbReference>
<sequence length="56" mass="6187">PPAIIESSTSSDTVIEERAKVSLRCEASGYPEPIITWRREDGKDINLGSYGGRKYS</sequence>
<dbReference type="Pfam" id="PF13927">
    <property type="entry name" value="Ig_3"/>
    <property type="match status" value="1"/>
</dbReference>
<dbReference type="InterPro" id="IPR007110">
    <property type="entry name" value="Ig-like_dom"/>
</dbReference>
<evidence type="ECO:0000259" key="1">
    <source>
        <dbReference type="PROSITE" id="PS50835"/>
    </source>
</evidence>
<dbReference type="Proteomes" id="UP000887013">
    <property type="component" value="Unassembled WGS sequence"/>
</dbReference>
<evidence type="ECO:0000313" key="3">
    <source>
        <dbReference type="Proteomes" id="UP000887013"/>
    </source>
</evidence>
<keyword evidence="3" id="KW-1185">Reference proteome</keyword>
<evidence type="ECO:0000313" key="2">
    <source>
        <dbReference type="EMBL" id="GFU32679.1"/>
    </source>
</evidence>
<feature type="non-terminal residue" evidence="2">
    <location>
        <position position="56"/>
    </location>
</feature>
<dbReference type="InterPro" id="IPR036179">
    <property type="entry name" value="Ig-like_dom_sf"/>
</dbReference>
<feature type="domain" description="Ig-like" evidence="1">
    <location>
        <begin position="2"/>
        <end position="56"/>
    </location>
</feature>
<organism evidence="2 3">
    <name type="scientific">Nephila pilipes</name>
    <name type="common">Giant wood spider</name>
    <name type="synonym">Nephila maculata</name>
    <dbReference type="NCBI Taxonomy" id="299642"/>
    <lineage>
        <taxon>Eukaryota</taxon>
        <taxon>Metazoa</taxon>
        <taxon>Ecdysozoa</taxon>
        <taxon>Arthropoda</taxon>
        <taxon>Chelicerata</taxon>
        <taxon>Arachnida</taxon>
        <taxon>Araneae</taxon>
        <taxon>Araneomorphae</taxon>
        <taxon>Entelegynae</taxon>
        <taxon>Araneoidea</taxon>
        <taxon>Nephilidae</taxon>
        <taxon>Nephila</taxon>
    </lineage>
</organism>
<dbReference type="SUPFAM" id="SSF48726">
    <property type="entry name" value="Immunoglobulin"/>
    <property type="match status" value="1"/>
</dbReference>
<feature type="non-terminal residue" evidence="2">
    <location>
        <position position="1"/>
    </location>
</feature>
<gene>
    <name evidence="2" type="primary">LAC_10</name>
    <name evidence="2" type="ORF">NPIL_532621</name>
</gene>
<dbReference type="OrthoDB" id="6426602at2759"/>
<comment type="caution">
    <text evidence="2">The sequence shown here is derived from an EMBL/GenBank/DDBJ whole genome shotgun (WGS) entry which is preliminary data.</text>
</comment>
<name>A0A8X6QMA7_NEPPI</name>
<protein>
    <submittedName>
        <fullName evidence="2">Lachesin</fullName>
    </submittedName>
</protein>
<dbReference type="EMBL" id="BMAW01033963">
    <property type="protein sequence ID" value="GFU32679.1"/>
    <property type="molecule type" value="Genomic_DNA"/>
</dbReference>
<dbReference type="PROSITE" id="PS50835">
    <property type="entry name" value="IG_LIKE"/>
    <property type="match status" value="1"/>
</dbReference>
<reference evidence="2" key="1">
    <citation type="submission" date="2020-08" db="EMBL/GenBank/DDBJ databases">
        <title>Multicomponent nature underlies the extraordinary mechanical properties of spider dragline silk.</title>
        <authorList>
            <person name="Kono N."/>
            <person name="Nakamura H."/>
            <person name="Mori M."/>
            <person name="Yoshida Y."/>
            <person name="Ohtoshi R."/>
            <person name="Malay A.D."/>
            <person name="Moran D.A.P."/>
            <person name="Tomita M."/>
            <person name="Numata K."/>
            <person name="Arakawa K."/>
        </authorList>
    </citation>
    <scope>NUCLEOTIDE SEQUENCE</scope>
</reference>
<dbReference type="InterPro" id="IPR013783">
    <property type="entry name" value="Ig-like_fold"/>
</dbReference>
<proteinExistence type="predicted"/>
<dbReference type="AlphaFoldDB" id="A0A8X6QMA7"/>
<accession>A0A8X6QMA7</accession>